<sequence length="64" mass="7384">MDFTIKGNNNEVSVSKDTIKKLIELLQHVDCTCVWSEHDNQYIKVNDIPNNIVNELIVKLKLSK</sequence>
<proteinExistence type="predicted"/>
<name>A0ABZ0Z1M5_9CAUD</name>
<dbReference type="EMBL" id="OR769219">
    <property type="protein sequence ID" value="WQJ51517.1"/>
    <property type="molecule type" value="Genomic_DNA"/>
</dbReference>
<reference evidence="1 2" key="1">
    <citation type="submission" date="2023-11" db="EMBL/GenBank/DDBJ databases">
        <authorList>
            <person name="Cook R."/>
            <person name="Crisci M."/>
            <person name="Pye H."/>
            <person name="Adriaenssens E."/>
            <person name="Santini J."/>
        </authorList>
    </citation>
    <scope>NUCLEOTIDE SEQUENCE [LARGE SCALE GENOMIC DNA]</scope>
    <source>
        <strain evidence="1">Lak_Megaphage_RVC_AP3_GC26</strain>
    </source>
</reference>
<accession>A0ABZ0Z1M5</accession>
<dbReference type="Proteomes" id="UP001348805">
    <property type="component" value="Segment"/>
</dbReference>
<organism evidence="1 2">
    <name type="scientific">phage Lak_Megaphage_RVC_AP3_GC26</name>
    <dbReference type="NCBI Taxonomy" id="3109225"/>
    <lineage>
        <taxon>Viruses</taxon>
        <taxon>Duplodnaviria</taxon>
        <taxon>Heunggongvirae</taxon>
        <taxon>Uroviricota</taxon>
        <taxon>Caudoviricetes</taxon>
        <taxon>Caudoviricetes code 15 clade</taxon>
    </lineage>
</organism>
<evidence type="ECO:0000313" key="1">
    <source>
        <dbReference type="EMBL" id="WQJ51517.1"/>
    </source>
</evidence>
<evidence type="ECO:0000313" key="2">
    <source>
        <dbReference type="Proteomes" id="UP001348805"/>
    </source>
</evidence>
<protein>
    <submittedName>
        <fullName evidence="1">Uncharacterized protein</fullName>
    </submittedName>
</protein>
<keyword evidence="2" id="KW-1185">Reference proteome</keyword>